<dbReference type="Proteomes" id="UP001597011">
    <property type="component" value="Unassembled WGS sequence"/>
</dbReference>
<keyword evidence="3 6" id="KW-0812">Transmembrane</keyword>
<gene>
    <name evidence="8" type="ORF">ACFQ0I_08015</name>
</gene>
<comment type="subcellular location">
    <subcellularLocation>
        <location evidence="1">Cell membrane</location>
        <topology evidence="1">Multi-pass membrane protein</topology>
    </subcellularLocation>
</comment>
<dbReference type="InterPro" id="IPR051449">
    <property type="entry name" value="ABC-2_transporter_component"/>
</dbReference>
<feature type="transmembrane region" description="Helical" evidence="6">
    <location>
        <begin position="31"/>
        <end position="50"/>
    </location>
</feature>
<evidence type="ECO:0000256" key="3">
    <source>
        <dbReference type="ARBA" id="ARBA00022692"/>
    </source>
</evidence>
<sequence length="404" mass="45720">MKKTIKTYYKTKISFWNTVTTELDAIYKDKAVFAIFFSVCFVILVLYTSIYSKQVIREVPVAIVNEDASKLSRDYISMLDASSGIQTFPNYSDLEEAKLAYYSKKVMGIIIIPKDFEKFIKQGKQTDVISFSDASNMLFYKKVLGDVSIITSYFNAGIAIKKEILKGKSIAQATEYYAPIKPISTSLFNINSGYATYLIPMLTALIVQLVILMAMGLLYGSRNENSNLTTHYPRLLHFGGTIPILLGKSFLYLMLFILIIPIQIGIVYSLFGIPIRSSIFLIYLFLIPYILAVVFLGIIITSFFKKREDSIIFLVLLSIPSLMLSGLSFPTESFPVFYQYLGKLLPSTSGIDGFIKLSQMEASFSNILPEWKSLWLLTFIYFTLAVFTLKRIAIKESKQNISIV</sequence>
<protein>
    <submittedName>
        <fullName evidence="8">ABC transporter permease</fullName>
    </submittedName>
</protein>
<evidence type="ECO:0000259" key="7">
    <source>
        <dbReference type="Pfam" id="PF12698"/>
    </source>
</evidence>
<evidence type="ECO:0000256" key="2">
    <source>
        <dbReference type="ARBA" id="ARBA00022475"/>
    </source>
</evidence>
<dbReference type="RefSeq" id="WP_379941076.1">
    <property type="nucleotide sequence ID" value="NZ_JBHTIB010000012.1"/>
</dbReference>
<feature type="transmembrane region" description="Helical" evidence="6">
    <location>
        <begin position="250"/>
        <end position="273"/>
    </location>
</feature>
<feature type="transmembrane region" description="Helical" evidence="6">
    <location>
        <begin position="374"/>
        <end position="393"/>
    </location>
</feature>
<keyword evidence="5 6" id="KW-0472">Membrane</keyword>
<dbReference type="EMBL" id="JBHTIB010000012">
    <property type="protein sequence ID" value="MFD0835703.1"/>
    <property type="molecule type" value="Genomic_DNA"/>
</dbReference>
<evidence type="ECO:0000313" key="8">
    <source>
        <dbReference type="EMBL" id="MFD0835703.1"/>
    </source>
</evidence>
<evidence type="ECO:0000256" key="5">
    <source>
        <dbReference type="ARBA" id="ARBA00023136"/>
    </source>
</evidence>
<comment type="caution">
    <text evidence="8">The sequence shown here is derived from an EMBL/GenBank/DDBJ whole genome shotgun (WGS) entry which is preliminary data.</text>
</comment>
<keyword evidence="9" id="KW-1185">Reference proteome</keyword>
<evidence type="ECO:0000313" key="9">
    <source>
        <dbReference type="Proteomes" id="UP001597011"/>
    </source>
</evidence>
<accession>A0ABW3BSN9</accession>
<feature type="domain" description="ABC-2 type transporter transmembrane" evidence="7">
    <location>
        <begin position="32"/>
        <end position="387"/>
    </location>
</feature>
<feature type="transmembrane region" description="Helical" evidence="6">
    <location>
        <begin position="279"/>
        <end position="304"/>
    </location>
</feature>
<dbReference type="PANTHER" id="PTHR30294:SF46">
    <property type="entry name" value="ABC TRANSPORTER PERMEASE"/>
    <property type="match status" value="1"/>
</dbReference>
<keyword evidence="4 6" id="KW-1133">Transmembrane helix</keyword>
<reference evidence="9" key="1">
    <citation type="journal article" date="2019" name="Int. J. Syst. Evol. Microbiol.">
        <title>The Global Catalogue of Microorganisms (GCM) 10K type strain sequencing project: providing services to taxonomists for standard genome sequencing and annotation.</title>
        <authorList>
            <consortium name="The Broad Institute Genomics Platform"/>
            <consortium name="The Broad Institute Genome Sequencing Center for Infectious Disease"/>
            <person name="Wu L."/>
            <person name="Ma J."/>
        </authorList>
    </citation>
    <scope>NUCLEOTIDE SEQUENCE [LARGE SCALE GENOMIC DNA]</scope>
    <source>
        <strain evidence="9">CCUG 60529</strain>
    </source>
</reference>
<evidence type="ECO:0000256" key="4">
    <source>
        <dbReference type="ARBA" id="ARBA00022989"/>
    </source>
</evidence>
<name>A0ABW3BSN9_9FLAO</name>
<dbReference type="Pfam" id="PF12698">
    <property type="entry name" value="ABC2_membrane_3"/>
    <property type="match status" value="1"/>
</dbReference>
<keyword evidence="2" id="KW-1003">Cell membrane</keyword>
<organism evidence="8 9">
    <name type="scientific">Mariniflexile aquimaris</name>
    <dbReference type="NCBI Taxonomy" id="881009"/>
    <lineage>
        <taxon>Bacteria</taxon>
        <taxon>Pseudomonadati</taxon>
        <taxon>Bacteroidota</taxon>
        <taxon>Flavobacteriia</taxon>
        <taxon>Flavobacteriales</taxon>
        <taxon>Flavobacteriaceae</taxon>
        <taxon>Mariniflexile</taxon>
    </lineage>
</organism>
<dbReference type="PANTHER" id="PTHR30294">
    <property type="entry name" value="MEMBRANE COMPONENT OF ABC TRANSPORTER YHHJ-RELATED"/>
    <property type="match status" value="1"/>
</dbReference>
<evidence type="ECO:0000256" key="6">
    <source>
        <dbReference type="SAM" id="Phobius"/>
    </source>
</evidence>
<feature type="transmembrane region" description="Helical" evidence="6">
    <location>
        <begin position="311"/>
        <end position="329"/>
    </location>
</feature>
<dbReference type="Gene3D" id="3.40.1710.10">
    <property type="entry name" value="abc type-2 transporter like domain"/>
    <property type="match status" value="1"/>
</dbReference>
<evidence type="ECO:0000256" key="1">
    <source>
        <dbReference type="ARBA" id="ARBA00004651"/>
    </source>
</evidence>
<dbReference type="InterPro" id="IPR013525">
    <property type="entry name" value="ABC2_TM"/>
</dbReference>
<proteinExistence type="predicted"/>
<feature type="transmembrane region" description="Helical" evidence="6">
    <location>
        <begin position="194"/>
        <end position="219"/>
    </location>
</feature>